<organism evidence="2 3">
    <name type="scientific">Durusdinium trenchii</name>
    <dbReference type="NCBI Taxonomy" id="1381693"/>
    <lineage>
        <taxon>Eukaryota</taxon>
        <taxon>Sar</taxon>
        <taxon>Alveolata</taxon>
        <taxon>Dinophyceae</taxon>
        <taxon>Suessiales</taxon>
        <taxon>Symbiodiniaceae</taxon>
        <taxon>Durusdinium</taxon>
    </lineage>
</organism>
<sequence>MDLGVAAAHDELLNLSRAPLPCAVTGSAPWQALVLRRDIQALRRSAPPHGLSNLSRDLDSYKSFDRAIGQTFDILDRRAAFVAGGLAFNTIFGPWEGGIATSEVPREPGLATHSIFDLRILSWNVRGALSVSSRQEAQNDRIWQLVTALHTSQVSIAIISDPCFGPGMCWPQRSGYEFFGERSVRNNTVALLISTDFLDKVSVLAQVGDARAMWLHVHIPVGNARGFLLLATYAPPPNRSPLERREFFEARAADLQKLRTERLFSSLPVILAGDLNIHIAELCDKNTRLERPVDREITAMIVSTVGMNLVLRNPSQIATHDSGSAIDLVFSSHEITPVVEVLPKTEFLFSSDHRPLLITDVGSIPHAERQTFGKAKWSPSSDAWNEALLHVPLCLEYICTWVRMILRENLLRDSLVDGKWQRLRQAVVDRAVWWRSVVLCLAGHMCGLAVTVKPHSSTYGSQAFQLKKILLEWYGPQCQSNTIEYEEFVSQVGRAGSPSLVRHFLDSHATDPSRAQALLSMMLNPRVATEVNFVDEASGRRASDSTVVQLLTQEILERPSQAHPGIDTFTEVVHEALQAERETARQEAATEPHMFFAFDDVKRWVSDISQHKASLRFPRAALVNENPLGLELCWLLLNLFMALGVVPSAWMREVSFIRKRGPQVVTEMKNLRPISYTDELQTLFDLAWLHSCRHLLETYIGQEQAGGRFDSTLVSLGILIALQTRRNWSLPTFCLKADLLQGYDLAWKSAMLLHTRWAGIRGSLWLCLDSAVQQDHFRIRYGPLVGPAILLITAGLGQGGRRAVHLFGALARGIPDQLRQSVIGVSLGTSPILLDRLRLHSRPSGDVEVNIVPYLVQACRGTAPLSHSSTLLRSTNLETALVALDVLATHSLLVFQFVDDVFVFQSTLWGMNRVCKALEQFLQLWKHRFAAGPSKVALMLVPASLPSSTNLPSLDGAAIGLVSSFNVLGPTFDSNLSFAHLLEVTCARFIQETSQLCVSLRDLGIGLPHHTQQVAIRVESSVLHGTEPLASAAVGWLQVSKRLNAAHYRALKAILGIEGISLGSGGYARVLCALGIDLRLATKVALRILSARARLLMVPSQSAIPGILEGARRVPGATWLDDSLALEHRFGIPEDFIEFAQHEQNLFPWLRDASLEKKVLAILASAHWSKREWLYTRAWYLSRLSGQWWLEPVLELEPLHQKILHVGRCTAQVHAALKKLRPQVHYDVAWVSSL</sequence>
<dbReference type="InterPro" id="IPR005135">
    <property type="entry name" value="Endo/exonuclease/phosphatase"/>
</dbReference>
<feature type="domain" description="Endonuclease/exonuclease/phosphatase" evidence="1">
    <location>
        <begin position="121"/>
        <end position="353"/>
    </location>
</feature>
<keyword evidence="3" id="KW-1185">Reference proteome</keyword>
<evidence type="ECO:0000313" key="2">
    <source>
        <dbReference type="EMBL" id="CAK9074312.1"/>
    </source>
</evidence>
<dbReference type="Proteomes" id="UP001642484">
    <property type="component" value="Unassembled WGS sequence"/>
</dbReference>
<evidence type="ECO:0000313" key="3">
    <source>
        <dbReference type="Proteomes" id="UP001642484"/>
    </source>
</evidence>
<evidence type="ECO:0000259" key="1">
    <source>
        <dbReference type="Pfam" id="PF03372"/>
    </source>
</evidence>
<name>A0ABP0PGV4_9DINO</name>
<dbReference type="Gene3D" id="3.60.10.10">
    <property type="entry name" value="Endonuclease/exonuclease/phosphatase"/>
    <property type="match status" value="1"/>
</dbReference>
<reference evidence="2 3" key="1">
    <citation type="submission" date="2024-02" db="EMBL/GenBank/DDBJ databases">
        <authorList>
            <person name="Chen Y."/>
            <person name="Shah S."/>
            <person name="Dougan E. K."/>
            <person name="Thang M."/>
            <person name="Chan C."/>
        </authorList>
    </citation>
    <scope>NUCLEOTIDE SEQUENCE [LARGE SCALE GENOMIC DNA]</scope>
</reference>
<dbReference type="SUPFAM" id="SSF56219">
    <property type="entry name" value="DNase I-like"/>
    <property type="match status" value="1"/>
</dbReference>
<comment type="caution">
    <text evidence="2">The sequence shown here is derived from an EMBL/GenBank/DDBJ whole genome shotgun (WGS) entry which is preliminary data.</text>
</comment>
<accession>A0ABP0PGV4</accession>
<dbReference type="Pfam" id="PF03372">
    <property type="entry name" value="Exo_endo_phos"/>
    <property type="match status" value="1"/>
</dbReference>
<proteinExistence type="predicted"/>
<protein>
    <recommendedName>
        <fullName evidence="1">Endonuclease/exonuclease/phosphatase domain-containing protein</fullName>
    </recommendedName>
</protein>
<dbReference type="InterPro" id="IPR036691">
    <property type="entry name" value="Endo/exonu/phosph_ase_sf"/>
</dbReference>
<dbReference type="EMBL" id="CAXAMN010022995">
    <property type="protein sequence ID" value="CAK9074312.1"/>
    <property type="molecule type" value="Genomic_DNA"/>
</dbReference>
<gene>
    <name evidence="2" type="ORF">CCMP2556_LOCUS36612</name>
</gene>